<organism evidence="1 2">
    <name type="scientific">Nyctereutes procyonoides</name>
    <name type="common">Raccoon dog</name>
    <name type="synonym">Canis procyonoides</name>
    <dbReference type="NCBI Taxonomy" id="34880"/>
    <lineage>
        <taxon>Eukaryota</taxon>
        <taxon>Metazoa</taxon>
        <taxon>Chordata</taxon>
        <taxon>Craniata</taxon>
        <taxon>Vertebrata</taxon>
        <taxon>Euteleostomi</taxon>
        <taxon>Mammalia</taxon>
        <taxon>Eutheria</taxon>
        <taxon>Laurasiatheria</taxon>
        <taxon>Carnivora</taxon>
        <taxon>Caniformia</taxon>
        <taxon>Canidae</taxon>
        <taxon>Nyctereutes</taxon>
    </lineage>
</organism>
<accession>A0A811Z0W5</accession>
<evidence type="ECO:0000313" key="2">
    <source>
        <dbReference type="Proteomes" id="UP000645828"/>
    </source>
</evidence>
<comment type="caution">
    <text evidence="1">The sequence shown here is derived from an EMBL/GenBank/DDBJ whole genome shotgun (WGS) entry which is preliminary data.</text>
</comment>
<protein>
    <submittedName>
        <fullName evidence="1">(raccoon dog) hypothetical protein</fullName>
    </submittedName>
</protein>
<dbReference type="EMBL" id="CAJHUB010000754">
    <property type="protein sequence ID" value="CAD7682310.1"/>
    <property type="molecule type" value="Genomic_DNA"/>
</dbReference>
<sequence>MSRLNLCPPRRKRTPKTDLPSWGQIKKLTSQATSLIRRLISTQSYSCHPLLLVPFGGLKQFCILSNALSASNERIIWFLVFLLLI</sequence>
<evidence type="ECO:0000313" key="1">
    <source>
        <dbReference type="EMBL" id="CAD7682310.1"/>
    </source>
</evidence>
<dbReference type="AlphaFoldDB" id="A0A811Z0W5"/>
<proteinExistence type="predicted"/>
<reference evidence="1" key="1">
    <citation type="submission" date="2020-12" db="EMBL/GenBank/DDBJ databases">
        <authorList>
            <consortium name="Molecular Ecology Group"/>
        </authorList>
    </citation>
    <scope>NUCLEOTIDE SEQUENCE</scope>
    <source>
        <strain evidence="1">TBG_1078</strain>
    </source>
</reference>
<gene>
    <name evidence="1" type="ORF">NYPRO_LOCUS15102</name>
</gene>
<name>A0A811Z0W5_NYCPR</name>
<keyword evidence="2" id="KW-1185">Reference proteome</keyword>
<dbReference type="Proteomes" id="UP000645828">
    <property type="component" value="Unassembled WGS sequence"/>
</dbReference>